<feature type="region of interest" description="Disordered" evidence="1">
    <location>
        <begin position="779"/>
        <end position="806"/>
    </location>
</feature>
<gene>
    <name evidence="2" type="ORF">M422DRAFT_257366</name>
</gene>
<feature type="compositionally biased region" description="Acidic residues" evidence="1">
    <location>
        <begin position="699"/>
        <end position="709"/>
    </location>
</feature>
<dbReference type="HOGENOM" id="CLU_300556_0_0_1"/>
<evidence type="ECO:0000313" key="2">
    <source>
        <dbReference type="EMBL" id="KIJ39772.1"/>
    </source>
</evidence>
<feature type="compositionally biased region" description="Basic and acidic residues" evidence="1">
    <location>
        <begin position="729"/>
        <end position="739"/>
    </location>
</feature>
<accession>A0A0C9VED8</accession>
<proteinExistence type="predicted"/>
<evidence type="ECO:0000256" key="1">
    <source>
        <dbReference type="SAM" id="MobiDB-lite"/>
    </source>
</evidence>
<feature type="region of interest" description="Disordered" evidence="1">
    <location>
        <begin position="50"/>
        <end position="96"/>
    </location>
</feature>
<feature type="compositionally biased region" description="Polar residues" evidence="1">
    <location>
        <begin position="711"/>
        <end position="723"/>
    </location>
</feature>
<feature type="compositionally biased region" description="Pro residues" evidence="1">
    <location>
        <begin position="882"/>
        <end position="897"/>
    </location>
</feature>
<sequence length="996" mass="109990">MSSPVVGGTAPYWTLVRVILCSDCFKELPFVSIGGAEPLVLRQQTGNSVCSSPSKLSPARTANLMPSSKFSMPTRKSARSAAKKYPNSTERPADLAGIANASPEELQAHIEHERAMELASLRAIARKAKKKLPDELPESFTNDVIQTCLRHLQEHGLSTTEPVVASTSAATSEAASLLPASVVQPTTIKPCDDGVSNYAIPVVSPGAASMDLDFNDENEDTVRPSYCLNIDNSTAPLIPAGEGDKLSPTLAERSGNDDVPPNVELALNDAQTPPSTNFGHNDDTDPLPPSNSSKEPVKRPGALTKEQLQTLRKKSEELDRYIEEMAQKFRVNAATITANMGLDNPQRRVLNFWNVFQSVFWRRVIDEQSALLGEDFDPEDLDAEAIQGECSAGYATLKLNDPDLTDEQLEERKAQREEIRWEYNRQQEQEEVQYREGQTAALMRQARREFTMRSKWYAARGVVIGGWGVSIDPYDPTSRTLSFVFVGSDAGHRYFEEQEVDISRLLYEFENFCSLGDMEARKRKGCNIRETLQANLQSKSNDKRKLAISEMMRMKWHEATGEQVTKIPWDDWCLRMIEHHQRTVGWPASVPWPSGPKPYSAIDRGKDGRTLAKAFTEPEGKDIRIEGWNEEEIALANAVPESQRADNMKWLKIALVVDDAGEHLLTIGDIKAQAKVRVEYQMVKRAGGLKQTKTKEEQKEDEDIAEALETEQPNSKKPATKVTTKGKARKDDGTREVNTKKNTGWIGYGKKRLREEKEENEEMGPRKRVRSKEYVELTDEEAGDSAAPAATNNLPKPKTQAPPIVKPPQQEQYKTTVDIMGGPVTIRENTTHAAAWMSGRGLEGGGTFSSSRPLGDVGILTQGVTGRPLDRRPSRPPSVLGPRPPPPRRPLPRPPSVPAAANVAAQPTPLLPPLPDVYSHETQVALNAYGTPNPVQGYALFGGQQQFDPFTELHMGYPPQDPYGLARGGTYGRTDAGYNGDSALQGLQGDATMDFS</sequence>
<organism evidence="2 3">
    <name type="scientific">Sphaerobolus stellatus (strain SS14)</name>
    <dbReference type="NCBI Taxonomy" id="990650"/>
    <lineage>
        <taxon>Eukaryota</taxon>
        <taxon>Fungi</taxon>
        <taxon>Dikarya</taxon>
        <taxon>Basidiomycota</taxon>
        <taxon>Agaricomycotina</taxon>
        <taxon>Agaricomycetes</taxon>
        <taxon>Phallomycetidae</taxon>
        <taxon>Geastrales</taxon>
        <taxon>Sphaerobolaceae</taxon>
        <taxon>Sphaerobolus</taxon>
    </lineage>
</organism>
<reference evidence="2 3" key="1">
    <citation type="submission" date="2014-06" db="EMBL/GenBank/DDBJ databases">
        <title>Evolutionary Origins and Diversification of the Mycorrhizal Mutualists.</title>
        <authorList>
            <consortium name="DOE Joint Genome Institute"/>
            <consortium name="Mycorrhizal Genomics Consortium"/>
            <person name="Kohler A."/>
            <person name="Kuo A."/>
            <person name="Nagy L.G."/>
            <person name="Floudas D."/>
            <person name="Copeland A."/>
            <person name="Barry K.W."/>
            <person name="Cichocki N."/>
            <person name="Veneault-Fourrey C."/>
            <person name="LaButti K."/>
            <person name="Lindquist E.A."/>
            <person name="Lipzen A."/>
            <person name="Lundell T."/>
            <person name="Morin E."/>
            <person name="Murat C."/>
            <person name="Riley R."/>
            <person name="Ohm R."/>
            <person name="Sun H."/>
            <person name="Tunlid A."/>
            <person name="Henrissat B."/>
            <person name="Grigoriev I.V."/>
            <person name="Hibbett D.S."/>
            <person name="Martin F."/>
        </authorList>
    </citation>
    <scope>NUCLEOTIDE SEQUENCE [LARGE SCALE GENOMIC DNA]</scope>
    <source>
        <strain evidence="2 3">SS14</strain>
    </source>
</reference>
<feature type="region of interest" description="Disordered" evidence="1">
    <location>
        <begin position="844"/>
        <end position="901"/>
    </location>
</feature>
<name>A0A0C9VED8_SPHS4</name>
<dbReference type="EMBL" id="KN837149">
    <property type="protein sequence ID" value="KIJ39772.1"/>
    <property type="molecule type" value="Genomic_DNA"/>
</dbReference>
<dbReference type="AlphaFoldDB" id="A0A0C9VED8"/>
<dbReference type="Proteomes" id="UP000054279">
    <property type="component" value="Unassembled WGS sequence"/>
</dbReference>
<feature type="region of interest" description="Disordered" evidence="1">
    <location>
        <begin position="690"/>
        <end position="743"/>
    </location>
</feature>
<keyword evidence="3" id="KW-1185">Reference proteome</keyword>
<feature type="compositionally biased region" description="Polar residues" evidence="1">
    <location>
        <begin position="269"/>
        <end position="279"/>
    </location>
</feature>
<evidence type="ECO:0000313" key="3">
    <source>
        <dbReference type="Proteomes" id="UP000054279"/>
    </source>
</evidence>
<protein>
    <submittedName>
        <fullName evidence="2">Uncharacterized protein</fullName>
    </submittedName>
</protein>
<feature type="region of interest" description="Disordered" evidence="1">
    <location>
        <begin position="237"/>
        <end position="302"/>
    </location>
</feature>